<feature type="compositionally biased region" description="Polar residues" evidence="2">
    <location>
        <begin position="192"/>
        <end position="223"/>
    </location>
</feature>
<evidence type="ECO:0000256" key="1">
    <source>
        <dbReference type="PROSITE-ProRule" id="PRU00042"/>
    </source>
</evidence>
<evidence type="ECO:0000313" key="4">
    <source>
        <dbReference type="EMBL" id="KAF2869346.1"/>
    </source>
</evidence>
<dbReference type="OrthoDB" id="2420608at2759"/>
<dbReference type="GO" id="GO:0008270">
    <property type="term" value="F:zinc ion binding"/>
    <property type="evidence" value="ECO:0007669"/>
    <property type="project" value="UniProtKB-KW"/>
</dbReference>
<feature type="compositionally biased region" description="Polar residues" evidence="2">
    <location>
        <begin position="331"/>
        <end position="343"/>
    </location>
</feature>
<dbReference type="GO" id="GO:0046982">
    <property type="term" value="F:protein heterodimerization activity"/>
    <property type="evidence" value="ECO:0007669"/>
    <property type="project" value="InterPro"/>
</dbReference>
<protein>
    <recommendedName>
        <fullName evidence="3">C2H2-type domain-containing protein</fullName>
    </recommendedName>
</protein>
<organism evidence="4 5">
    <name type="scientific">Massariosphaeria phaeospora</name>
    <dbReference type="NCBI Taxonomy" id="100035"/>
    <lineage>
        <taxon>Eukaryota</taxon>
        <taxon>Fungi</taxon>
        <taxon>Dikarya</taxon>
        <taxon>Ascomycota</taxon>
        <taxon>Pezizomycotina</taxon>
        <taxon>Dothideomycetes</taxon>
        <taxon>Pleosporomycetidae</taxon>
        <taxon>Pleosporales</taxon>
        <taxon>Pleosporales incertae sedis</taxon>
        <taxon>Massariosphaeria</taxon>
    </lineage>
</organism>
<feature type="compositionally biased region" description="Polar residues" evidence="2">
    <location>
        <begin position="702"/>
        <end position="715"/>
    </location>
</feature>
<dbReference type="Gene3D" id="1.10.20.10">
    <property type="entry name" value="Histone, subunit A"/>
    <property type="match status" value="1"/>
</dbReference>
<keyword evidence="1" id="KW-0862">Zinc</keyword>
<gene>
    <name evidence="4" type="ORF">BDV95DRAFT_640904</name>
</gene>
<feature type="compositionally biased region" description="Basic residues" evidence="2">
    <location>
        <begin position="755"/>
        <end position="768"/>
    </location>
</feature>
<evidence type="ECO:0000259" key="3">
    <source>
        <dbReference type="PROSITE" id="PS50157"/>
    </source>
</evidence>
<dbReference type="PANTHER" id="PTHR15992:SF5">
    <property type="entry name" value="HOLLIDAY JUNCTION RECOGNITION PROTEIN"/>
    <property type="match status" value="1"/>
</dbReference>
<feature type="compositionally biased region" description="Basic and acidic residues" evidence="2">
    <location>
        <begin position="174"/>
        <end position="189"/>
    </location>
</feature>
<dbReference type="PANTHER" id="PTHR15992">
    <property type="entry name" value="HOLLIDAY JUNCTION RECOGNITION PROTEIN"/>
    <property type="match status" value="1"/>
</dbReference>
<feature type="region of interest" description="Disordered" evidence="2">
    <location>
        <begin position="698"/>
        <end position="834"/>
    </location>
</feature>
<evidence type="ECO:0000256" key="2">
    <source>
        <dbReference type="SAM" id="MobiDB-lite"/>
    </source>
</evidence>
<feature type="compositionally biased region" description="Acidic residues" evidence="2">
    <location>
        <begin position="823"/>
        <end position="834"/>
    </location>
</feature>
<sequence>MMQQSRGGELAEGKARPSHRVANTQQKPARFSSARPLHHNHDHHPLPHLPHAPVEAAAMEPPAKRLRILQSVEVDEANPDYMRKKQEGQAKLQSRFESIFKKYANMPESMSDEIDMRTGTLVVDRGHLRGLQKRRWKASQFLEDLVADDLSDTPGETYAQDIADDQDDQDDRDELAPRSPEPRLHKPVEEQGAQSVISHNEPPQASQSQDAGPLKANTSASMPVQQLQHVEATNPATPTANLMQLVQFPQTPAGQQAQNTFLSTLTQSINLAVSQAVLTSIARLSGDASTVTELPATSAPFTPSVATDTVPPATNPKWMFPPLPQHRPSLSPVSRTSPLSNPASVRKPRDSFLGRGRNRPTPRMPPSTTPTLVNNSIPRGSNTATEPREIDDSNHGNVDHITVTPVIPRRTRGIKYQFSNEDDIYIIEQRTVHNRSFMEIKCDRKHWQEWPVSALYNRWNNHLKHRSETTSNNIDIEPDAGNTNIQNEDLQEDGPLVTAECGLMTVESLQEPSVNLIHEDHRSSSGAHQLPTPSSLEYLEAGGVQQDAIRTSHGDVPPTSAITEYDEEDLELLSLVGMDDGDDNGIASSPPPDNTVLPSIEVNAVMEEVEEDDEPQPQLPPTDIPDSTTIRPHEKSAGPIILSSASKPKRKPIPVNFESDDELNLVDTGSSPSGNPQTGTTTCDICLKSFKSISFLHRHQRNPPSSHNTATTSRPEPNPEPSPDLVGQDELQIPQTPEIKCEHSTPPASFLLSIPHHHTPRSAPHPRHANSSAAQSTPKPRRSDHREIRQSWATKGRKSTPAPKTLSKRRSFQISPRKRLWEDDGGNSEDELAL</sequence>
<feature type="compositionally biased region" description="Polar residues" evidence="2">
    <location>
        <begin position="769"/>
        <end position="778"/>
    </location>
</feature>
<dbReference type="InterPro" id="IPR013087">
    <property type="entry name" value="Znf_C2H2_type"/>
</dbReference>
<feature type="domain" description="C2H2-type" evidence="3">
    <location>
        <begin position="681"/>
        <end position="712"/>
    </location>
</feature>
<dbReference type="AlphaFoldDB" id="A0A7C8I4S9"/>
<keyword evidence="1" id="KW-0479">Metal-binding</keyword>
<dbReference type="Pfam" id="PF10384">
    <property type="entry name" value="Scm3"/>
    <property type="match status" value="1"/>
</dbReference>
<feature type="compositionally biased region" description="Acidic residues" evidence="2">
    <location>
        <begin position="162"/>
        <end position="173"/>
    </location>
</feature>
<proteinExistence type="predicted"/>
<dbReference type="InterPro" id="IPR009072">
    <property type="entry name" value="Histone-fold"/>
</dbReference>
<name>A0A7C8I4S9_9PLEO</name>
<feature type="compositionally biased region" description="Low complexity" evidence="2">
    <location>
        <begin position="49"/>
        <end position="61"/>
    </location>
</feature>
<feature type="compositionally biased region" description="Polar residues" evidence="2">
    <location>
        <begin position="372"/>
        <end position="385"/>
    </location>
</feature>
<feature type="region of interest" description="Disordered" evidence="2">
    <location>
        <begin position="302"/>
        <end position="399"/>
    </location>
</feature>
<feature type="compositionally biased region" description="Basic and acidic residues" evidence="2">
    <location>
        <begin position="386"/>
        <end position="398"/>
    </location>
</feature>
<keyword evidence="1" id="KW-0863">Zinc-finger</keyword>
<dbReference type="EMBL" id="JAADJZ010000016">
    <property type="protein sequence ID" value="KAF2869346.1"/>
    <property type="molecule type" value="Genomic_DNA"/>
</dbReference>
<dbReference type="PROSITE" id="PS50157">
    <property type="entry name" value="ZINC_FINGER_C2H2_2"/>
    <property type="match status" value="1"/>
</dbReference>
<keyword evidence="5" id="KW-1185">Reference proteome</keyword>
<dbReference type="GO" id="GO:0005634">
    <property type="term" value="C:nucleus"/>
    <property type="evidence" value="ECO:0007669"/>
    <property type="project" value="InterPro"/>
</dbReference>
<feature type="compositionally biased region" description="Polar residues" evidence="2">
    <location>
        <begin position="667"/>
        <end position="678"/>
    </location>
</feature>
<reference evidence="4 5" key="1">
    <citation type="submission" date="2020-01" db="EMBL/GenBank/DDBJ databases">
        <authorList>
            <consortium name="DOE Joint Genome Institute"/>
            <person name="Haridas S."/>
            <person name="Albert R."/>
            <person name="Binder M."/>
            <person name="Bloem J."/>
            <person name="Labutti K."/>
            <person name="Salamov A."/>
            <person name="Andreopoulos B."/>
            <person name="Baker S.E."/>
            <person name="Barry K."/>
            <person name="Bills G."/>
            <person name="Bluhm B.H."/>
            <person name="Cannon C."/>
            <person name="Castanera R."/>
            <person name="Culley D.E."/>
            <person name="Daum C."/>
            <person name="Ezra D."/>
            <person name="Gonzalez J.B."/>
            <person name="Henrissat B."/>
            <person name="Kuo A."/>
            <person name="Liang C."/>
            <person name="Lipzen A."/>
            <person name="Lutzoni F."/>
            <person name="Magnuson J."/>
            <person name="Mondo S."/>
            <person name="Nolan M."/>
            <person name="Ohm R."/>
            <person name="Pangilinan J."/>
            <person name="Park H.-J.H."/>
            <person name="Ramirez L."/>
            <person name="Alfaro M."/>
            <person name="Sun H."/>
            <person name="Tritt A."/>
            <person name="Yoshinaga Y."/>
            <person name="Zwiers L.-H.L."/>
            <person name="Turgeon B.G."/>
            <person name="Goodwin S.B."/>
            <person name="Spatafora J.W."/>
            <person name="Crous P.W."/>
            <person name="Grigoriev I.V."/>
        </authorList>
    </citation>
    <scope>NUCLEOTIDE SEQUENCE [LARGE SCALE GENOMIC DNA]</scope>
    <source>
        <strain evidence="4 5">CBS 611.86</strain>
    </source>
</reference>
<feature type="region of interest" description="Disordered" evidence="2">
    <location>
        <begin position="150"/>
        <end position="223"/>
    </location>
</feature>
<dbReference type="Proteomes" id="UP000481861">
    <property type="component" value="Unassembled WGS sequence"/>
</dbReference>
<feature type="region of interest" description="Disordered" evidence="2">
    <location>
        <begin position="1"/>
        <end position="62"/>
    </location>
</feature>
<dbReference type="InterPro" id="IPR018465">
    <property type="entry name" value="Scm3/HJURP"/>
</dbReference>
<comment type="caution">
    <text evidence="4">The sequence shown here is derived from an EMBL/GenBank/DDBJ whole genome shotgun (WGS) entry which is preliminary data.</text>
</comment>
<dbReference type="GO" id="GO:0042393">
    <property type="term" value="F:histone binding"/>
    <property type="evidence" value="ECO:0007669"/>
    <property type="project" value="InterPro"/>
</dbReference>
<feature type="region of interest" description="Disordered" evidence="2">
    <location>
        <begin position="577"/>
        <end position="678"/>
    </location>
</feature>
<accession>A0A7C8I4S9</accession>
<evidence type="ECO:0000313" key="5">
    <source>
        <dbReference type="Proteomes" id="UP000481861"/>
    </source>
</evidence>